<keyword evidence="4" id="KW-1003">Cell membrane</keyword>
<evidence type="ECO:0000313" key="11">
    <source>
        <dbReference type="EMBL" id="AJA09311.1"/>
    </source>
</evidence>
<keyword evidence="9" id="KW-0472">Membrane</keyword>
<organism evidence="11 12">
    <name type="scientific">Sphingopyxis fribergensis</name>
    <dbReference type="NCBI Taxonomy" id="1515612"/>
    <lineage>
        <taxon>Bacteria</taxon>
        <taxon>Pseudomonadati</taxon>
        <taxon>Pseudomonadota</taxon>
        <taxon>Alphaproteobacteria</taxon>
        <taxon>Sphingomonadales</taxon>
        <taxon>Sphingomonadaceae</taxon>
        <taxon>Sphingopyxis</taxon>
    </lineage>
</organism>
<dbReference type="Pfam" id="PF03544">
    <property type="entry name" value="TonB_C"/>
    <property type="match status" value="1"/>
</dbReference>
<dbReference type="AlphaFoldDB" id="A0A0A7PGS2"/>
<keyword evidence="7" id="KW-0653">Protein transport</keyword>
<protein>
    <submittedName>
        <fullName evidence="11">TonB family protein</fullName>
    </submittedName>
</protein>
<name>A0A0A7PGS2_9SPHN</name>
<dbReference type="Gene3D" id="3.30.1150.10">
    <property type="match status" value="1"/>
</dbReference>
<keyword evidence="6" id="KW-0812">Transmembrane</keyword>
<dbReference type="Gene3D" id="3.30.2420.10">
    <property type="entry name" value="TonB"/>
    <property type="match status" value="1"/>
</dbReference>
<evidence type="ECO:0000256" key="3">
    <source>
        <dbReference type="ARBA" id="ARBA00022448"/>
    </source>
</evidence>
<dbReference type="InterPro" id="IPR051045">
    <property type="entry name" value="TonB-dependent_transducer"/>
</dbReference>
<evidence type="ECO:0000256" key="1">
    <source>
        <dbReference type="ARBA" id="ARBA00004383"/>
    </source>
</evidence>
<dbReference type="EMBL" id="CP009122">
    <property type="protein sequence ID" value="AJA09311.1"/>
    <property type="molecule type" value="Genomic_DNA"/>
</dbReference>
<evidence type="ECO:0000313" key="12">
    <source>
        <dbReference type="Proteomes" id="UP000030907"/>
    </source>
</evidence>
<evidence type="ECO:0000256" key="4">
    <source>
        <dbReference type="ARBA" id="ARBA00022475"/>
    </source>
</evidence>
<dbReference type="NCBIfam" id="TIGR01352">
    <property type="entry name" value="tonB_Cterm"/>
    <property type="match status" value="1"/>
</dbReference>
<keyword evidence="8" id="KW-1133">Transmembrane helix</keyword>
<dbReference type="GO" id="GO:0031992">
    <property type="term" value="F:energy transducer activity"/>
    <property type="evidence" value="ECO:0007669"/>
    <property type="project" value="TreeGrafter"/>
</dbReference>
<accession>A0A0A7PGS2</accession>
<dbReference type="GO" id="GO:0015031">
    <property type="term" value="P:protein transport"/>
    <property type="evidence" value="ECO:0007669"/>
    <property type="project" value="UniProtKB-KW"/>
</dbReference>
<dbReference type="STRING" id="1515612.SKP52_12080"/>
<evidence type="ECO:0000256" key="8">
    <source>
        <dbReference type="ARBA" id="ARBA00022989"/>
    </source>
</evidence>
<dbReference type="HOGENOM" id="CLU_752071_0_0_5"/>
<comment type="subcellular location">
    <subcellularLocation>
        <location evidence="1">Cell inner membrane</location>
        <topology evidence="1">Single-pass membrane protein</topology>
        <orientation evidence="1">Periplasmic side</orientation>
    </subcellularLocation>
</comment>
<evidence type="ECO:0000256" key="6">
    <source>
        <dbReference type="ARBA" id="ARBA00022692"/>
    </source>
</evidence>
<dbReference type="GO" id="GO:0055085">
    <property type="term" value="P:transmembrane transport"/>
    <property type="evidence" value="ECO:0007669"/>
    <property type="project" value="InterPro"/>
</dbReference>
<feature type="domain" description="TonB C-terminal" evidence="10">
    <location>
        <begin position="268"/>
        <end position="360"/>
    </location>
</feature>
<dbReference type="InterPro" id="IPR037682">
    <property type="entry name" value="TonB_C"/>
</dbReference>
<dbReference type="PANTHER" id="PTHR33446:SF2">
    <property type="entry name" value="PROTEIN TONB"/>
    <property type="match status" value="1"/>
</dbReference>
<evidence type="ECO:0000256" key="7">
    <source>
        <dbReference type="ARBA" id="ARBA00022927"/>
    </source>
</evidence>
<dbReference type="InterPro" id="IPR006260">
    <property type="entry name" value="TonB/TolA_C"/>
</dbReference>
<reference evidence="11 12" key="1">
    <citation type="journal article" date="2015" name="Int. J. Syst. Evol. Microbiol.">
        <title>Description of Sphingopyxis fribergensis sp. nov. - a soil bacterium with the ability to degrade styrene and phenylacetic acid.</title>
        <authorList>
            <person name="Oelschlagel M."/>
            <person name="Ruckert C."/>
            <person name="Kalinowski J."/>
            <person name="Schmidt G."/>
            <person name="Schlomann M."/>
            <person name="Tischler D."/>
        </authorList>
    </citation>
    <scope>NUCLEOTIDE SEQUENCE [LARGE SCALE GENOMIC DNA]</scope>
    <source>
        <strain evidence="11 12">Kp5.2</strain>
    </source>
</reference>
<dbReference type="RefSeq" id="WP_052208191.1">
    <property type="nucleotide sequence ID" value="NZ_CP009122.1"/>
</dbReference>
<dbReference type="GO" id="GO:0098797">
    <property type="term" value="C:plasma membrane protein complex"/>
    <property type="evidence" value="ECO:0007669"/>
    <property type="project" value="TreeGrafter"/>
</dbReference>
<keyword evidence="5" id="KW-0997">Cell inner membrane</keyword>
<dbReference type="PANTHER" id="PTHR33446">
    <property type="entry name" value="PROTEIN TONB-RELATED"/>
    <property type="match status" value="1"/>
</dbReference>
<sequence length="368" mass="39605">MLETGILITLLSIVANMPPAPPPVSGDRATSSQQMLSWNPGEVRCDGVAVQGGAVQRPAAELALMDPQRLKAATYRFAIDLDGRTRSIMRDNSGHPFGQDIGPALAASRFPAGAKRENCEIDYTPKIDPLASAPIADLVAYSIHPTGAKLPLEGWDLFAPVGNCRDKPRPATLLRAYPDFSKVTPTPGSRDWSLVGYDTDDTGRPVNARIAHSTGNAELDAAAVAAVQASRFTRGARTGCLYPYWRAAAKLAPPKRPAEQELRPANAVCPGQIEWAVRPNSYYPPAYRKRAIEGWAIVSFDVAPWGEIGNVKILDAQPSADFGQQATFIVRGARVVPSPQGASGCVKTVNFMMPTDDFWVDEELPATD</sequence>
<keyword evidence="12" id="KW-1185">Reference proteome</keyword>
<evidence type="ECO:0000256" key="9">
    <source>
        <dbReference type="ARBA" id="ARBA00023136"/>
    </source>
</evidence>
<dbReference type="PROSITE" id="PS52015">
    <property type="entry name" value="TONB_CTD"/>
    <property type="match status" value="1"/>
</dbReference>
<dbReference type="KEGG" id="sphk:SKP52_12080"/>
<proteinExistence type="inferred from homology"/>
<comment type="similarity">
    <text evidence="2">Belongs to the TonB family.</text>
</comment>
<dbReference type="OrthoDB" id="7500609at2"/>
<evidence type="ECO:0000256" key="2">
    <source>
        <dbReference type="ARBA" id="ARBA00006555"/>
    </source>
</evidence>
<keyword evidence="3" id="KW-0813">Transport</keyword>
<dbReference type="Proteomes" id="UP000030907">
    <property type="component" value="Chromosome"/>
</dbReference>
<evidence type="ECO:0000259" key="10">
    <source>
        <dbReference type="PROSITE" id="PS52015"/>
    </source>
</evidence>
<dbReference type="SUPFAM" id="SSF74653">
    <property type="entry name" value="TolA/TonB C-terminal domain"/>
    <property type="match status" value="2"/>
</dbReference>
<gene>
    <name evidence="11" type="ORF">SKP52_12080</name>
</gene>
<evidence type="ECO:0000256" key="5">
    <source>
        <dbReference type="ARBA" id="ARBA00022519"/>
    </source>
</evidence>